<feature type="compositionally biased region" description="Low complexity" evidence="1">
    <location>
        <begin position="32"/>
        <end position="47"/>
    </location>
</feature>
<dbReference type="EMBL" id="GGMR01004771">
    <property type="protein sequence ID" value="MBY17390.1"/>
    <property type="molecule type" value="Transcribed_RNA"/>
</dbReference>
<feature type="region of interest" description="Disordered" evidence="1">
    <location>
        <begin position="82"/>
        <end position="127"/>
    </location>
</feature>
<feature type="compositionally biased region" description="Basic and acidic residues" evidence="1">
    <location>
        <begin position="107"/>
        <end position="127"/>
    </location>
</feature>
<evidence type="ECO:0000256" key="1">
    <source>
        <dbReference type="SAM" id="MobiDB-lite"/>
    </source>
</evidence>
<feature type="region of interest" description="Disordered" evidence="1">
    <location>
        <begin position="28"/>
        <end position="47"/>
    </location>
</feature>
<dbReference type="AlphaFoldDB" id="A0A2S2NJN3"/>
<reference evidence="2" key="1">
    <citation type="submission" date="2018-04" db="EMBL/GenBank/DDBJ databases">
        <title>Transcriptome of Schizaphis graminum biotype I.</title>
        <authorList>
            <person name="Scully E.D."/>
            <person name="Geib S.M."/>
            <person name="Palmer N.A."/>
            <person name="Koch K."/>
            <person name="Bradshaw J."/>
            <person name="Heng-Moss T."/>
            <person name="Sarath G."/>
        </authorList>
    </citation>
    <scope>NUCLEOTIDE SEQUENCE</scope>
</reference>
<accession>A0A2S2NJN3</accession>
<gene>
    <name evidence="2" type="ORF">g.139174</name>
</gene>
<proteinExistence type="predicted"/>
<protein>
    <submittedName>
        <fullName evidence="2">Uncharacterized protein</fullName>
    </submittedName>
</protein>
<organism evidence="2">
    <name type="scientific">Schizaphis graminum</name>
    <name type="common">Green bug aphid</name>
    <dbReference type="NCBI Taxonomy" id="13262"/>
    <lineage>
        <taxon>Eukaryota</taxon>
        <taxon>Metazoa</taxon>
        <taxon>Ecdysozoa</taxon>
        <taxon>Arthropoda</taxon>
        <taxon>Hexapoda</taxon>
        <taxon>Insecta</taxon>
        <taxon>Pterygota</taxon>
        <taxon>Neoptera</taxon>
        <taxon>Paraneoptera</taxon>
        <taxon>Hemiptera</taxon>
        <taxon>Sternorrhyncha</taxon>
        <taxon>Aphidomorpha</taxon>
        <taxon>Aphidoidea</taxon>
        <taxon>Aphididae</taxon>
        <taxon>Aphidini</taxon>
        <taxon>Schizaphis</taxon>
    </lineage>
</organism>
<sequence length="127" mass="14886">MIGMDTSGLSLDGSAWIRKRGQNLSIPHDHITTAAATNRTTTTTNQNRETLAFRFSNYPVTVKTKIRRFNKYTRQIILKRTRFRLPEGEESQRGNSGPCNKSKRPRYRIEFEKKSQTRKERNLNQRK</sequence>
<name>A0A2S2NJN3_SCHGA</name>
<evidence type="ECO:0000313" key="2">
    <source>
        <dbReference type="EMBL" id="MBY17390.1"/>
    </source>
</evidence>